<protein>
    <submittedName>
        <fullName evidence="2">Uncharacterized protein</fullName>
    </submittedName>
</protein>
<keyword evidence="3" id="KW-1185">Reference proteome</keyword>
<feature type="compositionally biased region" description="Acidic residues" evidence="1">
    <location>
        <begin position="188"/>
        <end position="199"/>
    </location>
</feature>
<name>A0AAN6UQA9_9PEZI</name>
<dbReference type="EMBL" id="MU853405">
    <property type="protein sequence ID" value="KAK4135946.1"/>
    <property type="molecule type" value="Genomic_DNA"/>
</dbReference>
<comment type="caution">
    <text evidence="2">The sequence shown here is derived from an EMBL/GenBank/DDBJ whole genome shotgun (WGS) entry which is preliminary data.</text>
</comment>
<feature type="compositionally biased region" description="Low complexity" evidence="1">
    <location>
        <begin position="166"/>
        <end position="175"/>
    </location>
</feature>
<evidence type="ECO:0000313" key="3">
    <source>
        <dbReference type="Proteomes" id="UP001304895"/>
    </source>
</evidence>
<organism evidence="2 3">
    <name type="scientific">Trichocladium antarcticum</name>
    <dbReference type="NCBI Taxonomy" id="1450529"/>
    <lineage>
        <taxon>Eukaryota</taxon>
        <taxon>Fungi</taxon>
        <taxon>Dikarya</taxon>
        <taxon>Ascomycota</taxon>
        <taxon>Pezizomycotina</taxon>
        <taxon>Sordariomycetes</taxon>
        <taxon>Sordariomycetidae</taxon>
        <taxon>Sordariales</taxon>
        <taxon>Chaetomiaceae</taxon>
        <taxon>Trichocladium</taxon>
    </lineage>
</organism>
<evidence type="ECO:0000256" key="1">
    <source>
        <dbReference type="SAM" id="MobiDB-lite"/>
    </source>
</evidence>
<feature type="compositionally biased region" description="Basic and acidic residues" evidence="1">
    <location>
        <begin position="101"/>
        <end position="111"/>
    </location>
</feature>
<reference evidence="2" key="2">
    <citation type="submission" date="2023-05" db="EMBL/GenBank/DDBJ databases">
        <authorList>
            <consortium name="Lawrence Berkeley National Laboratory"/>
            <person name="Steindorff A."/>
            <person name="Hensen N."/>
            <person name="Bonometti L."/>
            <person name="Westerberg I."/>
            <person name="Brannstrom I.O."/>
            <person name="Guillou S."/>
            <person name="Cros-Aarteil S."/>
            <person name="Calhoun S."/>
            <person name="Haridas S."/>
            <person name="Kuo A."/>
            <person name="Mondo S."/>
            <person name="Pangilinan J."/>
            <person name="Riley R."/>
            <person name="Labutti K."/>
            <person name="Andreopoulos B."/>
            <person name="Lipzen A."/>
            <person name="Chen C."/>
            <person name="Yanf M."/>
            <person name="Daum C."/>
            <person name="Ng V."/>
            <person name="Clum A."/>
            <person name="Ohm R."/>
            <person name="Martin F."/>
            <person name="Silar P."/>
            <person name="Natvig D."/>
            <person name="Lalanne C."/>
            <person name="Gautier V."/>
            <person name="Ament-Velasquez S.L."/>
            <person name="Kruys A."/>
            <person name="Hutchinson M.I."/>
            <person name="Powell A.J."/>
            <person name="Barry K."/>
            <person name="Miller A.N."/>
            <person name="Grigoriev I.V."/>
            <person name="Debuchy R."/>
            <person name="Gladieux P."/>
            <person name="Thoren M.H."/>
            <person name="Johannesson H."/>
        </authorList>
    </citation>
    <scope>NUCLEOTIDE SEQUENCE</scope>
    <source>
        <strain evidence="2">CBS 123565</strain>
    </source>
</reference>
<dbReference type="Proteomes" id="UP001304895">
    <property type="component" value="Unassembled WGS sequence"/>
</dbReference>
<feature type="compositionally biased region" description="Basic and acidic residues" evidence="1">
    <location>
        <begin position="148"/>
        <end position="158"/>
    </location>
</feature>
<feature type="region of interest" description="Disordered" evidence="1">
    <location>
        <begin position="94"/>
        <end position="199"/>
    </location>
</feature>
<sequence length="199" mass="20980">MNDSSYAPDAAVDTRGYVSGSSQAGYPAGGYPPYGGGQQSGYGGQYAGYDSHQSGYGGYQGGEHTEKRGNSGLMMGAAGGLAVGALAGAVIAHELNEDDSGSEHGTRRAEDAAGPVPSETNPYEDNDYGAPPPGVLPTHNYEGEEIDSSDRESLREARDDYEEALEAAASSSASSSEREELEEARQEYEEEYEEAYYDD</sequence>
<reference evidence="2" key="1">
    <citation type="journal article" date="2023" name="Mol. Phylogenet. Evol.">
        <title>Genome-scale phylogeny and comparative genomics of the fungal order Sordariales.</title>
        <authorList>
            <person name="Hensen N."/>
            <person name="Bonometti L."/>
            <person name="Westerberg I."/>
            <person name="Brannstrom I.O."/>
            <person name="Guillou S."/>
            <person name="Cros-Aarteil S."/>
            <person name="Calhoun S."/>
            <person name="Haridas S."/>
            <person name="Kuo A."/>
            <person name="Mondo S."/>
            <person name="Pangilinan J."/>
            <person name="Riley R."/>
            <person name="LaButti K."/>
            <person name="Andreopoulos B."/>
            <person name="Lipzen A."/>
            <person name="Chen C."/>
            <person name="Yan M."/>
            <person name="Daum C."/>
            <person name="Ng V."/>
            <person name="Clum A."/>
            <person name="Steindorff A."/>
            <person name="Ohm R.A."/>
            <person name="Martin F."/>
            <person name="Silar P."/>
            <person name="Natvig D.O."/>
            <person name="Lalanne C."/>
            <person name="Gautier V."/>
            <person name="Ament-Velasquez S.L."/>
            <person name="Kruys A."/>
            <person name="Hutchinson M.I."/>
            <person name="Powell A.J."/>
            <person name="Barry K."/>
            <person name="Miller A.N."/>
            <person name="Grigoriev I.V."/>
            <person name="Debuchy R."/>
            <person name="Gladieux P."/>
            <person name="Hiltunen Thoren M."/>
            <person name="Johannesson H."/>
        </authorList>
    </citation>
    <scope>NUCLEOTIDE SEQUENCE</scope>
    <source>
        <strain evidence="2">CBS 123565</strain>
    </source>
</reference>
<feature type="compositionally biased region" description="Low complexity" evidence="1">
    <location>
        <begin position="22"/>
        <end position="31"/>
    </location>
</feature>
<accession>A0AAN6UQA9</accession>
<proteinExistence type="predicted"/>
<feature type="compositionally biased region" description="Gly residues" evidence="1">
    <location>
        <begin position="32"/>
        <end position="46"/>
    </location>
</feature>
<feature type="region of interest" description="Disordered" evidence="1">
    <location>
        <begin position="1"/>
        <end position="71"/>
    </location>
</feature>
<gene>
    <name evidence="2" type="ORF">BT67DRAFT_265626</name>
</gene>
<dbReference type="AlphaFoldDB" id="A0AAN6UQA9"/>
<evidence type="ECO:0000313" key="2">
    <source>
        <dbReference type="EMBL" id="KAK4135946.1"/>
    </source>
</evidence>